<dbReference type="InterPro" id="IPR001401">
    <property type="entry name" value="Dynamin_GTPase"/>
</dbReference>
<dbReference type="EMBL" id="KB908670">
    <property type="protein sequence ID" value="EOA85595.1"/>
    <property type="molecule type" value="Genomic_DNA"/>
</dbReference>
<evidence type="ECO:0000256" key="3">
    <source>
        <dbReference type="SAM" id="MobiDB-lite"/>
    </source>
</evidence>
<dbReference type="SUPFAM" id="SSF52540">
    <property type="entry name" value="P-loop containing nucleoside triphosphate hydrolases"/>
    <property type="match status" value="1"/>
</dbReference>
<reference evidence="6 7" key="1">
    <citation type="journal article" date="2012" name="PLoS Pathog.">
        <title>Diverse lifestyles and strategies of plant pathogenesis encoded in the genomes of eighteen Dothideomycetes fungi.</title>
        <authorList>
            <person name="Ohm R.A."/>
            <person name="Feau N."/>
            <person name="Henrissat B."/>
            <person name="Schoch C.L."/>
            <person name="Horwitz B.A."/>
            <person name="Barry K.W."/>
            <person name="Condon B.J."/>
            <person name="Copeland A.C."/>
            <person name="Dhillon B."/>
            <person name="Glaser F."/>
            <person name="Hesse C.N."/>
            <person name="Kosti I."/>
            <person name="LaButti K."/>
            <person name="Lindquist E.A."/>
            <person name="Lucas S."/>
            <person name="Salamov A.A."/>
            <person name="Bradshaw R.E."/>
            <person name="Ciuffetti L."/>
            <person name="Hamelin R.C."/>
            <person name="Kema G.H.J."/>
            <person name="Lawrence C."/>
            <person name="Scott J.A."/>
            <person name="Spatafora J.W."/>
            <person name="Turgeon B.G."/>
            <person name="de Wit P.J.G.M."/>
            <person name="Zhong S."/>
            <person name="Goodwin S.B."/>
            <person name="Grigoriev I.V."/>
        </authorList>
    </citation>
    <scope>NUCLEOTIDE SEQUENCE [LARGE SCALE GENOMIC DNA]</scope>
    <source>
        <strain evidence="7">28A</strain>
    </source>
</reference>
<evidence type="ECO:0000256" key="2">
    <source>
        <dbReference type="ARBA" id="ARBA00023134"/>
    </source>
</evidence>
<accession>R0IKH4</accession>
<feature type="domain" description="Dynamin-type G" evidence="5">
    <location>
        <begin position="37"/>
        <end position="311"/>
    </location>
</feature>
<dbReference type="GO" id="GO:0005525">
    <property type="term" value="F:GTP binding"/>
    <property type="evidence" value="ECO:0007669"/>
    <property type="project" value="InterPro"/>
</dbReference>
<dbReference type="InterPro" id="IPR027417">
    <property type="entry name" value="P-loop_NTPase"/>
</dbReference>
<evidence type="ECO:0000313" key="6">
    <source>
        <dbReference type="EMBL" id="EOA85595.1"/>
    </source>
</evidence>
<evidence type="ECO:0000313" key="7">
    <source>
        <dbReference type="Proteomes" id="UP000016935"/>
    </source>
</evidence>
<evidence type="ECO:0000256" key="1">
    <source>
        <dbReference type="ARBA" id="ARBA00022741"/>
    </source>
</evidence>
<dbReference type="SMART" id="SM00053">
    <property type="entry name" value="DYNc"/>
    <property type="match status" value="1"/>
</dbReference>
<dbReference type="GO" id="GO:0006897">
    <property type="term" value="P:endocytosis"/>
    <property type="evidence" value="ECO:0007669"/>
    <property type="project" value="TreeGrafter"/>
</dbReference>
<dbReference type="Proteomes" id="UP000016935">
    <property type="component" value="Unassembled WGS sequence"/>
</dbReference>
<dbReference type="InterPro" id="IPR020850">
    <property type="entry name" value="GED_dom"/>
</dbReference>
<dbReference type="OrthoDB" id="415706at2759"/>
<dbReference type="GO" id="GO:0003924">
    <property type="term" value="F:GTPase activity"/>
    <property type="evidence" value="ECO:0007669"/>
    <property type="project" value="InterPro"/>
</dbReference>
<dbReference type="PRINTS" id="PR00195">
    <property type="entry name" value="DYNAMIN"/>
</dbReference>
<feature type="domain" description="GED" evidence="4">
    <location>
        <begin position="592"/>
        <end position="683"/>
    </location>
</feature>
<feature type="compositionally biased region" description="Basic and acidic residues" evidence="3">
    <location>
        <begin position="726"/>
        <end position="737"/>
    </location>
</feature>
<evidence type="ECO:0000259" key="5">
    <source>
        <dbReference type="PROSITE" id="PS51718"/>
    </source>
</evidence>
<organism evidence="6 7">
    <name type="scientific">Exserohilum turcicum (strain 28A)</name>
    <name type="common">Northern leaf blight fungus</name>
    <name type="synonym">Setosphaeria turcica</name>
    <dbReference type="NCBI Taxonomy" id="671987"/>
    <lineage>
        <taxon>Eukaryota</taxon>
        <taxon>Fungi</taxon>
        <taxon>Dikarya</taxon>
        <taxon>Ascomycota</taxon>
        <taxon>Pezizomycotina</taxon>
        <taxon>Dothideomycetes</taxon>
        <taxon>Pleosporomycetidae</taxon>
        <taxon>Pleosporales</taxon>
        <taxon>Pleosporineae</taxon>
        <taxon>Pleosporaceae</taxon>
        <taxon>Exserohilum</taxon>
    </lineage>
</organism>
<name>R0IKH4_EXST2</name>
<dbReference type="GO" id="GO:0048312">
    <property type="term" value="P:intracellular distribution of mitochondria"/>
    <property type="evidence" value="ECO:0007669"/>
    <property type="project" value="TreeGrafter"/>
</dbReference>
<dbReference type="GO" id="GO:0008017">
    <property type="term" value="F:microtubule binding"/>
    <property type="evidence" value="ECO:0007669"/>
    <property type="project" value="TreeGrafter"/>
</dbReference>
<dbReference type="STRING" id="671987.R0IKH4"/>
<dbReference type="CDD" id="cd08771">
    <property type="entry name" value="DLP_1"/>
    <property type="match status" value="1"/>
</dbReference>
<dbReference type="GO" id="GO:0000266">
    <property type="term" value="P:mitochondrial fission"/>
    <property type="evidence" value="ECO:0007669"/>
    <property type="project" value="TreeGrafter"/>
</dbReference>
<sequence length="788" mass="87479">MVIREFDTRVVHELCSKDQLDLLDSVDLLRSQGIDHYVSLPQIIVCGDQSSGKSSVLEAISGVSFPVKSNLCTRFPTELVLRKTLKIGVSVSIVPDRSRSRVERESLSSFHETLDSFTALPALIENAKSAMAIGSLGRAFSKDLLRVEVSGPDRPHLTITKQQSAADIELVQDVVKSYMKEPRSIILTVVSAKNDYANQIVLKLARTADKTGTRTLGVITKPDTLVPGSDSEAMYISLAKNPDVEFRLGWHCLRNMDSETGSGARSNRDEEESKFFSQGIWPTLPESILGIVPLRERLSKVLLVQIAAELPSLVEEIELKSAACRTGLGKLGQPRASIEEQRQYLITLSQACQALTKAAVDGTYNDDFFGDAKTDAGYQKRIRAVTMTREGHHFVVTDSSDASLLQVGRPKENILSRSGFLKRIESLMNRTRGREFPGTFNPMVVSDLFFEQSSPWEELARAHIVQIMSAVRIFLKHLTSYVSDTSTCGALFQTLVEPALERISKNVKSKAADLLASHQRGHPITYNHYFTETVQQVRKERTTSELTRIIKDVFGVSSLHPSGQSRYIEMDYRPLLNALVSHTNPDLNQYACSEALDCMQAYYKVALKRFVDDIAVEAVEKDIIAKLSDIVSPIRVASLASDVVTDIAGESKESRAKRSQLETQLGVLVQGLETCKRFMVETLQYTPNTPTLRHRSRYSLSELPLNLLRTEPHGNVTNDGPGEAGISHEKAHVERTLPTENEAVSERESESPEDEDFARPMSESTSDSWASSSGKVLYGKKNKKKGKK</sequence>
<proteinExistence type="predicted"/>
<gene>
    <name evidence="6" type="ORF">SETTUDRAFT_161877</name>
</gene>
<feature type="compositionally biased region" description="Low complexity" evidence="3">
    <location>
        <begin position="762"/>
        <end position="777"/>
    </location>
</feature>
<dbReference type="eggNOG" id="KOG0446">
    <property type="taxonomic scope" value="Eukaryota"/>
</dbReference>
<dbReference type="Gene3D" id="3.40.50.300">
    <property type="entry name" value="P-loop containing nucleotide triphosphate hydrolases"/>
    <property type="match status" value="1"/>
</dbReference>
<dbReference type="Pfam" id="PF00350">
    <property type="entry name" value="Dynamin_N"/>
    <property type="match status" value="1"/>
</dbReference>
<dbReference type="GO" id="GO:0016559">
    <property type="term" value="P:peroxisome fission"/>
    <property type="evidence" value="ECO:0007669"/>
    <property type="project" value="TreeGrafter"/>
</dbReference>
<dbReference type="RefSeq" id="XP_008026801.1">
    <property type="nucleotide sequence ID" value="XM_008028610.1"/>
</dbReference>
<dbReference type="Gene3D" id="1.20.120.1240">
    <property type="entry name" value="Dynamin, middle domain"/>
    <property type="match status" value="1"/>
</dbReference>
<dbReference type="InterPro" id="IPR045063">
    <property type="entry name" value="Dynamin_N"/>
</dbReference>
<dbReference type="PROSITE" id="PS51388">
    <property type="entry name" value="GED"/>
    <property type="match status" value="1"/>
</dbReference>
<dbReference type="GeneID" id="19398218"/>
<keyword evidence="1" id="KW-0547">Nucleotide-binding</keyword>
<dbReference type="HOGENOM" id="CLU_008964_7_3_1"/>
<dbReference type="FunFam" id="3.40.50.300:FF:001425">
    <property type="entry name" value="Dynamin GTPase, putative"/>
    <property type="match status" value="1"/>
</dbReference>
<keyword evidence="2" id="KW-0342">GTP-binding</keyword>
<keyword evidence="7" id="KW-1185">Reference proteome</keyword>
<dbReference type="PROSITE" id="PS51718">
    <property type="entry name" value="G_DYNAMIN_2"/>
    <property type="match status" value="1"/>
</dbReference>
<evidence type="ECO:0000259" key="4">
    <source>
        <dbReference type="PROSITE" id="PS51388"/>
    </source>
</evidence>
<dbReference type="GO" id="GO:0016020">
    <property type="term" value="C:membrane"/>
    <property type="evidence" value="ECO:0007669"/>
    <property type="project" value="TreeGrafter"/>
</dbReference>
<feature type="compositionally biased region" description="Basic residues" evidence="3">
    <location>
        <begin position="778"/>
        <end position="788"/>
    </location>
</feature>
<dbReference type="InterPro" id="IPR000375">
    <property type="entry name" value="Dynamin_stalk"/>
</dbReference>
<dbReference type="PANTHER" id="PTHR11566:SF21">
    <property type="entry name" value="DYNAMIN RELATED PROTEIN 1, ISOFORM A"/>
    <property type="match status" value="1"/>
</dbReference>
<dbReference type="GO" id="GO:0005874">
    <property type="term" value="C:microtubule"/>
    <property type="evidence" value="ECO:0007669"/>
    <property type="project" value="TreeGrafter"/>
</dbReference>
<dbReference type="Pfam" id="PF01031">
    <property type="entry name" value="Dynamin_M"/>
    <property type="match status" value="1"/>
</dbReference>
<reference evidence="6 7" key="2">
    <citation type="journal article" date="2013" name="PLoS Genet.">
        <title>Comparative genome structure, secondary metabolite, and effector coding capacity across Cochliobolus pathogens.</title>
        <authorList>
            <person name="Condon B.J."/>
            <person name="Leng Y."/>
            <person name="Wu D."/>
            <person name="Bushley K.E."/>
            <person name="Ohm R.A."/>
            <person name="Otillar R."/>
            <person name="Martin J."/>
            <person name="Schackwitz W."/>
            <person name="Grimwood J."/>
            <person name="MohdZainudin N."/>
            <person name="Xue C."/>
            <person name="Wang R."/>
            <person name="Manning V.A."/>
            <person name="Dhillon B."/>
            <person name="Tu Z.J."/>
            <person name="Steffenson B.J."/>
            <person name="Salamov A."/>
            <person name="Sun H."/>
            <person name="Lowry S."/>
            <person name="LaButti K."/>
            <person name="Han J."/>
            <person name="Copeland A."/>
            <person name="Lindquist E."/>
            <person name="Barry K."/>
            <person name="Schmutz J."/>
            <person name="Baker S.E."/>
            <person name="Ciuffetti L.M."/>
            <person name="Grigoriev I.V."/>
            <person name="Zhong S."/>
            <person name="Turgeon B.G."/>
        </authorList>
    </citation>
    <scope>NUCLEOTIDE SEQUENCE [LARGE SCALE GENOMIC DNA]</scope>
    <source>
        <strain evidence="7">28A</strain>
    </source>
</reference>
<protein>
    <submittedName>
        <fullName evidence="6">Uncharacterized protein</fullName>
    </submittedName>
</protein>
<dbReference type="GO" id="GO:0005739">
    <property type="term" value="C:mitochondrion"/>
    <property type="evidence" value="ECO:0007669"/>
    <property type="project" value="TreeGrafter"/>
</dbReference>
<dbReference type="InterPro" id="IPR030381">
    <property type="entry name" value="G_DYNAMIN_dom"/>
</dbReference>
<dbReference type="PANTHER" id="PTHR11566">
    <property type="entry name" value="DYNAMIN"/>
    <property type="match status" value="1"/>
</dbReference>
<feature type="region of interest" description="Disordered" evidence="3">
    <location>
        <begin position="705"/>
        <end position="788"/>
    </location>
</feature>
<dbReference type="InterPro" id="IPR022812">
    <property type="entry name" value="Dynamin"/>
</dbReference>
<dbReference type="AlphaFoldDB" id="R0IKH4"/>